<reference evidence="1 2" key="1">
    <citation type="journal article" date="2013" name="BMC Genomics">
        <title>Genomics-driven discovery of the pneumocandin biosynthetic gene cluster in the fungus Glarea lozoyensis.</title>
        <authorList>
            <person name="Chen L."/>
            <person name="Yue Q."/>
            <person name="Zhang X."/>
            <person name="Xiang M."/>
            <person name="Wang C."/>
            <person name="Li S."/>
            <person name="Che Y."/>
            <person name="Ortiz-Lopez F.J."/>
            <person name="Bills G.F."/>
            <person name="Liu X."/>
            <person name="An Z."/>
        </authorList>
    </citation>
    <scope>NUCLEOTIDE SEQUENCE [LARGE SCALE GENOMIC DNA]</scope>
    <source>
        <strain evidence="2">ATCC 20868 / MF5171</strain>
    </source>
</reference>
<accession>S3DFR0</accession>
<dbReference type="SUPFAM" id="SSF55486">
    <property type="entry name" value="Metalloproteases ('zincins'), catalytic domain"/>
    <property type="match status" value="1"/>
</dbReference>
<dbReference type="EMBL" id="KE145363">
    <property type="protein sequence ID" value="EPE30776.1"/>
    <property type="molecule type" value="Genomic_DNA"/>
</dbReference>
<dbReference type="Gene3D" id="3.40.390.10">
    <property type="entry name" value="Collagenase (Catalytic Domain)"/>
    <property type="match status" value="1"/>
</dbReference>
<keyword evidence="1" id="KW-0482">Metalloprotease</keyword>
<keyword evidence="2" id="KW-1185">Reference proteome</keyword>
<sequence>MPSEPVTHEVEESDIQNGMYIGPMGGPPFPSMEGVLPSTYLDPACNGAEASIVSEAWEGAKLIVEAQTTIVSDYDYNLPHKTWLGDGLNASGKPVVEYRSKSIADNFKKLARLYGGGIDDKEIIVWRCTEGLKDEPMCSQQMGAGVLALALSAEYSGRNGHGNRVHDDKEGQLRMASFPVSTAHALLHETWHYRIVSQPRTADYATGVETTYNLARREGTRVAFTNADSYTYDGLAIYLQQTFKSRLPPTTKDHLDTLMGLDGKRPGGKMPSGKRREAVYLNKPGMLGV</sequence>
<dbReference type="GO" id="GO:0006508">
    <property type="term" value="P:proteolysis"/>
    <property type="evidence" value="ECO:0007669"/>
    <property type="project" value="UniProtKB-KW"/>
</dbReference>
<dbReference type="AlphaFoldDB" id="S3DFR0"/>
<dbReference type="RefSeq" id="XP_008082187.1">
    <property type="nucleotide sequence ID" value="XM_008083996.1"/>
</dbReference>
<dbReference type="OrthoDB" id="5423229at2759"/>
<protein>
    <submittedName>
        <fullName evidence="1">Metalloproteases (Zincins), catalytic</fullName>
    </submittedName>
</protein>
<keyword evidence="1" id="KW-0378">Hydrolase</keyword>
<evidence type="ECO:0000313" key="2">
    <source>
        <dbReference type="Proteomes" id="UP000016922"/>
    </source>
</evidence>
<dbReference type="KEGG" id="glz:GLAREA_03743"/>
<organism evidence="1 2">
    <name type="scientific">Glarea lozoyensis (strain ATCC 20868 / MF5171)</name>
    <dbReference type="NCBI Taxonomy" id="1116229"/>
    <lineage>
        <taxon>Eukaryota</taxon>
        <taxon>Fungi</taxon>
        <taxon>Dikarya</taxon>
        <taxon>Ascomycota</taxon>
        <taxon>Pezizomycotina</taxon>
        <taxon>Leotiomycetes</taxon>
        <taxon>Helotiales</taxon>
        <taxon>Helotiaceae</taxon>
        <taxon>Glarea</taxon>
    </lineage>
</organism>
<name>S3DFR0_GLAL2</name>
<dbReference type="GeneID" id="19462798"/>
<proteinExistence type="predicted"/>
<dbReference type="GO" id="GO:0008237">
    <property type="term" value="F:metallopeptidase activity"/>
    <property type="evidence" value="ECO:0007669"/>
    <property type="project" value="UniProtKB-KW"/>
</dbReference>
<keyword evidence="1" id="KW-0645">Protease</keyword>
<dbReference type="InterPro" id="IPR024079">
    <property type="entry name" value="MetalloPept_cat_dom_sf"/>
</dbReference>
<dbReference type="Proteomes" id="UP000016922">
    <property type="component" value="Unassembled WGS sequence"/>
</dbReference>
<dbReference type="HOGENOM" id="CLU_068923_1_0_1"/>
<gene>
    <name evidence="1" type="ORF">GLAREA_03743</name>
</gene>
<evidence type="ECO:0000313" key="1">
    <source>
        <dbReference type="EMBL" id="EPE30776.1"/>
    </source>
</evidence>